<evidence type="ECO:0000313" key="2">
    <source>
        <dbReference type="EMBL" id="KAF5578447.1"/>
    </source>
</evidence>
<name>A0A8H5KSF2_9HYPO</name>
<evidence type="ECO:0000313" key="3">
    <source>
        <dbReference type="Proteomes" id="UP000546213"/>
    </source>
</evidence>
<dbReference type="OrthoDB" id="10416199at2759"/>
<dbReference type="Proteomes" id="UP000546213">
    <property type="component" value="Unassembled WGS sequence"/>
</dbReference>
<feature type="region of interest" description="Disordered" evidence="1">
    <location>
        <begin position="72"/>
        <end position="95"/>
    </location>
</feature>
<dbReference type="AlphaFoldDB" id="A0A8H5KSF2"/>
<keyword evidence="3" id="KW-1185">Reference proteome</keyword>
<reference evidence="2 3" key="1">
    <citation type="submission" date="2020-05" db="EMBL/GenBank/DDBJ databases">
        <title>Identification and distribution of gene clusters putatively required for synthesis of sphingolipid metabolism inhibitors in phylogenetically diverse species of the filamentous fungus Fusarium.</title>
        <authorList>
            <person name="Kim H.-S."/>
            <person name="Busman M."/>
            <person name="Brown D.W."/>
            <person name="Divon H."/>
            <person name="Uhlig S."/>
            <person name="Proctor R.H."/>
        </authorList>
    </citation>
    <scope>NUCLEOTIDE SEQUENCE [LARGE SCALE GENOMIC DNA]</scope>
    <source>
        <strain evidence="2 3">NRRL 36939</strain>
    </source>
</reference>
<protein>
    <submittedName>
        <fullName evidence="2">Uncharacterized protein</fullName>
    </submittedName>
</protein>
<organism evidence="2 3">
    <name type="scientific">Fusarium pseudocircinatum</name>
    <dbReference type="NCBI Taxonomy" id="56676"/>
    <lineage>
        <taxon>Eukaryota</taxon>
        <taxon>Fungi</taxon>
        <taxon>Dikarya</taxon>
        <taxon>Ascomycota</taxon>
        <taxon>Pezizomycotina</taxon>
        <taxon>Sordariomycetes</taxon>
        <taxon>Hypocreomycetidae</taxon>
        <taxon>Hypocreales</taxon>
        <taxon>Nectriaceae</taxon>
        <taxon>Fusarium</taxon>
        <taxon>Fusarium fujikuroi species complex</taxon>
    </lineage>
</organism>
<sequence>MDIINMCNIDHIITSVSSGEEIEFPATDFMENHAIPSDGEDPIRYTVQANLTSLGICNPTLLLQESAEVDDGSLPLDLPHDINASDIDPPDETLE</sequence>
<comment type="caution">
    <text evidence="2">The sequence shown here is derived from an EMBL/GenBank/DDBJ whole genome shotgun (WGS) entry which is preliminary data.</text>
</comment>
<gene>
    <name evidence="2" type="ORF">FPCIR_11579</name>
</gene>
<proteinExistence type="predicted"/>
<dbReference type="EMBL" id="JAAOAS010000359">
    <property type="protein sequence ID" value="KAF5578447.1"/>
    <property type="molecule type" value="Genomic_DNA"/>
</dbReference>
<evidence type="ECO:0000256" key="1">
    <source>
        <dbReference type="SAM" id="MobiDB-lite"/>
    </source>
</evidence>
<accession>A0A8H5KSF2</accession>